<dbReference type="Pfam" id="PF13546">
    <property type="entry name" value="DDE_5"/>
    <property type="match status" value="1"/>
</dbReference>
<dbReference type="PANTHER" id="PTHR33627">
    <property type="entry name" value="TRANSPOSASE"/>
    <property type="match status" value="1"/>
</dbReference>
<name>A0A1E3X2D0_9BACT</name>
<dbReference type="SUPFAM" id="SSF53098">
    <property type="entry name" value="Ribonuclease H-like"/>
    <property type="match status" value="1"/>
</dbReference>
<evidence type="ECO:0000313" key="2">
    <source>
        <dbReference type="EMBL" id="ODS29748.1"/>
    </source>
</evidence>
<reference evidence="2 3" key="1">
    <citation type="submission" date="2016-07" db="EMBL/GenBank/DDBJ databases">
        <title>Draft genome of Scalindua rubra, obtained from a brine-seawater interface in the Red Sea, sheds light on salt adaptation in anammox bacteria.</title>
        <authorList>
            <person name="Speth D.R."/>
            <person name="Lagkouvardos I."/>
            <person name="Wang Y."/>
            <person name="Qian P.-Y."/>
            <person name="Dutilh B.E."/>
            <person name="Jetten M.S."/>
        </authorList>
    </citation>
    <scope>NUCLEOTIDE SEQUENCE [LARGE SCALE GENOMIC DNA]</scope>
    <source>
        <strain evidence="2">BSI-1</strain>
    </source>
</reference>
<dbReference type="PANTHER" id="PTHR33627:SF1">
    <property type="entry name" value="TRANSPOSASE"/>
    <property type="match status" value="1"/>
</dbReference>
<dbReference type="InterPro" id="IPR039365">
    <property type="entry name" value="IS701-like"/>
</dbReference>
<evidence type="ECO:0000259" key="1">
    <source>
        <dbReference type="Pfam" id="PF13546"/>
    </source>
</evidence>
<dbReference type="InterPro" id="IPR012337">
    <property type="entry name" value="RNaseH-like_sf"/>
</dbReference>
<feature type="domain" description="Transposase IS701-like DDE" evidence="1">
    <location>
        <begin position="18"/>
        <end position="223"/>
    </location>
</feature>
<comment type="caution">
    <text evidence="2">The sequence shown here is derived from an EMBL/GenBank/DDBJ whole genome shotgun (WGS) entry which is preliminary data.</text>
</comment>
<dbReference type="AlphaFoldDB" id="A0A1E3X2D0"/>
<sequence>MSIFKANLTLLNKFLKNFTPCFTKKQMAIFILVVYALFKDYKRNSIEAMAKSTNTNYQKLQYFISDSKWDMQAIKQKRLEIIQQQRTTASTKDGLVGIDDTGCPKPFAKKTQGAKWQYCGPLKREETCNVAVASAFVSQTKHFPIDIIPYIPADEFKGGKDNPEFKDKIQIAIELFDNSIETLDIPGVTFDSWYASTKFIEHIHSKDRAFFSEIKSNRNIFTLWNKFNLSYSTG</sequence>
<accession>A0A1E3X2D0</accession>
<dbReference type="EMBL" id="MAYW01000387">
    <property type="protein sequence ID" value="ODS29748.1"/>
    <property type="molecule type" value="Genomic_DNA"/>
</dbReference>
<dbReference type="InterPro" id="IPR038721">
    <property type="entry name" value="IS701-like_DDE_dom"/>
</dbReference>
<gene>
    <name evidence="2" type="ORF">SCARUB_05148</name>
</gene>
<proteinExistence type="predicted"/>
<organism evidence="2 3">
    <name type="scientific">Candidatus Scalindua rubra</name>
    <dbReference type="NCBI Taxonomy" id="1872076"/>
    <lineage>
        <taxon>Bacteria</taxon>
        <taxon>Pseudomonadati</taxon>
        <taxon>Planctomycetota</taxon>
        <taxon>Candidatus Brocadiia</taxon>
        <taxon>Candidatus Brocadiales</taxon>
        <taxon>Candidatus Scalinduaceae</taxon>
        <taxon>Candidatus Scalindua</taxon>
    </lineage>
</organism>
<protein>
    <recommendedName>
        <fullName evidence="1">Transposase IS701-like DDE domain-containing protein</fullName>
    </recommendedName>
</protein>
<evidence type="ECO:0000313" key="3">
    <source>
        <dbReference type="Proteomes" id="UP000094056"/>
    </source>
</evidence>
<dbReference type="Proteomes" id="UP000094056">
    <property type="component" value="Unassembled WGS sequence"/>
</dbReference>